<evidence type="ECO:0000313" key="3">
    <source>
        <dbReference type="EMBL" id="PSV00699.1"/>
    </source>
</evidence>
<dbReference type="AlphaFoldDB" id="A0A2T3KLZ8"/>
<dbReference type="RefSeq" id="WP_107289329.1">
    <property type="nucleotide sequence ID" value="NZ_PYNF01000003.1"/>
</dbReference>
<evidence type="ECO:0000259" key="2">
    <source>
        <dbReference type="Pfam" id="PF16116"/>
    </source>
</evidence>
<dbReference type="InterPro" id="IPR017853">
    <property type="entry name" value="GH"/>
</dbReference>
<sequence length="515" mass="58495">MLTLLSLAGCKNDFYIATNGDSSPSKPQPPQPPQPQPPQPQPPQPQPPQPPQPPKILMTTIQQAQTDVVIANPDRGFQQFTWVHDENQSSKDYIAASTLYVRYNWAQIEAQEGNFDFSVIEHDLQEAKSHGMKLAFRIMAMEFSNDWGSHSALPKWLLDKSYAKKYKNTIFPIPDYTQQRFLDALEILVKNLAQRYDNTNDISSIDVGIVGSWGEWNLADAKSTPVELHNNKLMFSDYDRLNEIPIIFKKHFKHVPILMLIGNNNEPFLGHAVENGTGWRADCFGDLGTTSDKWNNMDAYTSILEQAENNNQYFNDSWKQTPINFEICYSLDKWVEFGYTREQVENNFNWALEHHVSSVDFTDGGVPSQYRDLVDSFSKKMGYRFVIKAGEFQSSVASGSRTVKVITEWQNIGSAPTYYDYKLAFKIKDNKTGKYVGNLTTTHGTNALLPPDIYGNESDVYSFTDSIPLILPLIPKHTYSLMMSFVNDKGKSSIKLPTTLKEINGWYEIGTVVSK</sequence>
<organism evidence="3 4">
    <name type="scientific">Photobacterium kishitanii</name>
    <dbReference type="NCBI Taxonomy" id="318456"/>
    <lineage>
        <taxon>Bacteria</taxon>
        <taxon>Pseudomonadati</taxon>
        <taxon>Pseudomonadota</taxon>
        <taxon>Gammaproteobacteria</taxon>
        <taxon>Vibrionales</taxon>
        <taxon>Vibrionaceae</taxon>
        <taxon>Photobacterium</taxon>
    </lineage>
</organism>
<dbReference type="Gene3D" id="3.20.20.80">
    <property type="entry name" value="Glycosidases"/>
    <property type="match status" value="1"/>
</dbReference>
<dbReference type="Proteomes" id="UP000241426">
    <property type="component" value="Unassembled WGS sequence"/>
</dbReference>
<name>A0A2T3KLZ8_9GAMM</name>
<dbReference type="InterPro" id="IPR032267">
    <property type="entry name" value="DUF4832"/>
</dbReference>
<proteinExistence type="predicted"/>
<dbReference type="EMBL" id="PYNF01000003">
    <property type="protein sequence ID" value="PSV00699.1"/>
    <property type="molecule type" value="Genomic_DNA"/>
</dbReference>
<feature type="domain" description="DUF4832" evidence="2">
    <location>
        <begin position="311"/>
        <end position="445"/>
    </location>
</feature>
<evidence type="ECO:0000256" key="1">
    <source>
        <dbReference type="SAM" id="MobiDB-lite"/>
    </source>
</evidence>
<accession>A0A2T3KLZ8</accession>
<gene>
    <name evidence="3" type="ORF">C9J27_06040</name>
</gene>
<evidence type="ECO:0000313" key="4">
    <source>
        <dbReference type="Proteomes" id="UP000241426"/>
    </source>
</evidence>
<reference evidence="3 4" key="1">
    <citation type="submission" date="2018-01" db="EMBL/GenBank/DDBJ databases">
        <title>Whole genome sequencing of Histamine producing bacteria.</title>
        <authorList>
            <person name="Butler K."/>
        </authorList>
    </citation>
    <scope>NUCLEOTIDE SEQUENCE [LARGE SCALE GENOMIC DNA]</scope>
    <source>
        <strain evidence="3 4">FS-7.2</strain>
    </source>
</reference>
<dbReference type="Pfam" id="PF16116">
    <property type="entry name" value="DUF4832"/>
    <property type="match status" value="1"/>
</dbReference>
<feature type="compositionally biased region" description="Pro residues" evidence="1">
    <location>
        <begin position="26"/>
        <end position="54"/>
    </location>
</feature>
<comment type="caution">
    <text evidence="3">The sequence shown here is derived from an EMBL/GenBank/DDBJ whole genome shotgun (WGS) entry which is preliminary data.</text>
</comment>
<feature type="region of interest" description="Disordered" evidence="1">
    <location>
        <begin position="16"/>
        <end position="54"/>
    </location>
</feature>
<protein>
    <recommendedName>
        <fullName evidence="2">DUF4832 domain-containing protein</fullName>
    </recommendedName>
</protein>
<dbReference type="SUPFAM" id="SSF51445">
    <property type="entry name" value="(Trans)glycosidases"/>
    <property type="match status" value="1"/>
</dbReference>